<evidence type="ECO:0000259" key="1">
    <source>
        <dbReference type="SMART" id="SM00912"/>
    </source>
</evidence>
<dbReference type="NCBIfam" id="TIGR01731">
    <property type="entry name" value="fil_hemag_20aa"/>
    <property type="match status" value="3"/>
</dbReference>
<reference evidence="2 3" key="1">
    <citation type="submission" date="2024-08" db="EMBL/GenBank/DDBJ databases">
        <title>Tateyamaria sp. nov., isolated from marine algae.</title>
        <authorList>
            <person name="Choi B.J."/>
            <person name="Kim J.M."/>
            <person name="Lee J.K."/>
            <person name="Choi D.G."/>
            <person name="Bayburt H."/>
            <person name="Baek J.H."/>
            <person name="Han D.M."/>
            <person name="Jeon C.O."/>
        </authorList>
    </citation>
    <scope>NUCLEOTIDE SEQUENCE [LARGE SCALE GENOMIC DNA]</scope>
    <source>
        <strain evidence="2 3">KMU-156</strain>
    </source>
</reference>
<keyword evidence="3" id="KW-1185">Reference proteome</keyword>
<protein>
    <submittedName>
        <fullName evidence="2">Filamentous hemagglutinin N-terminal domain-containing protein</fullName>
    </submittedName>
</protein>
<sequence>MDGQTATSLRSGTGGRIEIDIANPNNGVSINSFDRFSVPAAGAAFDNTTKGASAIVADVTGPDASRMEGTLQVLGARADVIVANPNGITLNGARFQNIRGLAMIAGRRQPGTLNYDVAPGDGSIDVGRAGVVADVRRMDLIARSIRIDGNVGESGSSPFLRFNATAGAGRATINANAVSVDSDDYLALSGRGQQNGPAVSLTLTEGSIVSGGRLTMTADGRGAGVVMAGEGLASAGEFTMTASGRIMLDGATAQGLTGVSMAAQDIDVQDSTLGSDFNDVVLDAQDGLDLAGTDIAGTDITLRAGGVASMTGGSVEALEDIALTAQSFTLTSLSEDDIAIIRAQRDATLTFGGDFTNNTGLVQSFGDLDVSVGGALQNLLNVDGRNEPVAGLNLATLQADGAVRVSATTLNNHGGLIRSGSGLTLKGGDITNALVQVGQVRRERSCFLFLCRSYTTGAFRFSGGGLESDTRIDVDLTGDFRNIGGTVSAASGLTMQAASIDFQPLRYDNFYTLPRGPSTLFFGKRTRRISTYETGKIFAPTFGFSMIARSGPLRFIGTDVEPGALLDSLAGAEIVAVPPEVAAANGRGFGVFSEVLN</sequence>
<dbReference type="InterPro" id="IPR008638">
    <property type="entry name" value="FhaB/CdiA-like_TPS"/>
</dbReference>
<dbReference type="InterPro" id="IPR012334">
    <property type="entry name" value="Pectin_lyas_fold"/>
</dbReference>
<dbReference type="Proteomes" id="UP001627408">
    <property type="component" value="Unassembled WGS sequence"/>
</dbReference>
<dbReference type="SUPFAM" id="SSF51126">
    <property type="entry name" value="Pectin lyase-like"/>
    <property type="match status" value="1"/>
</dbReference>
<accession>A0ABW8UWX0</accession>
<comment type="caution">
    <text evidence="2">The sequence shown here is derived from an EMBL/GenBank/DDBJ whole genome shotgun (WGS) entry which is preliminary data.</text>
</comment>
<dbReference type="InterPro" id="IPR011050">
    <property type="entry name" value="Pectin_lyase_fold/virulence"/>
</dbReference>
<dbReference type="Pfam" id="PF05860">
    <property type="entry name" value="TPS"/>
    <property type="match status" value="1"/>
</dbReference>
<evidence type="ECO:0000313" key="2">
    <source>
        <dbReference type="EMBL" id="MFL4470139.1"/>
    </source>
</evidence>
<dbReference type="Gene3D" id="2.160.20.10">
    <property type="entry name" value="Single-stranded right-handed beta-helix, Pectin lyase-like"/>
    <property type="match status" value="1"/>
</dbReference>
<proteinExistence type="predicted"/>
<dbReference type="InterPro" id="IPR010069">
    <property type="entry name" value="CdiA_FHA1_rpt"/>
</dbReference>
<organism evidence="2 3">
    <name type="scientific">Tateyamaria armeniaca</name>
    <dbReference type="NCBI Taxonomy" id="2518930"/>
    <lineage>
        <taxon>Bacteria</taxon>
        <taxon>Pseudomonadati</taxon>
        <taxon>Pseudomonadota</taxon>
        <taxon>Alphaproteobacteria</taxon>
        <taxon>Rhodobacterales</taxon>
        <taxon>Roseobacteraceae</taxon>
        <taxon>Tateyamaria</taxon>
    </lineage>
</organism>
<dbReference type="SMART" id="SM00912">
    <property type="entry name" value="Haemagg_act"/>
    <property type="match status" value="1"/>
</dbReference>
<evidence type="ECO:0000313" key="3">
    <source>
        <dbReference type="Proteomes" id="UP001627408"/>
    </source>
</evidence>
<gene>
    <name evidence="2" type="ORF">ACERZ8_09750</name>
</gene>
<dbReference type="RefSeq" id="WP_407592009.1">
    <property type="nucleotide sequence ID" value="NZ_JBHDIY010000002.1"/>
</dbReference>
<dbReference type="NCBIfam" id="TIGR01901">
    <property type="entry name" value="adhes_NPXG"/>
    <property type="match status" value="1"/>
</dbReference>
<name>A0ABW8UWX0_9RHOB</name>
<dbReference type="EMBL" id="JBHDIY010000002">
    <property type="protein sequence ID" value="MFL4470139.1"/>
    <property type="molecule type" value="Genomic_DNA"/>
</dbReference>
<feature type="domain" description="Filamentous haemagglutinin FhaB/tRNA nuclease CdiA-like TPS" evidence="1">
    <location>
        <begin position="6"/>
        <end position="107"/>
    </location>
</feature>